<gene>
    <name evidence="2" type="ORF">DX130_07055</name>
</gene>
<organism evidence="2 3">
    <name type="scientific">Paenibacillus paeoniae</name>
    <dbReference type="NCBI Taxonomy" id="2292705"/>
    <lineage>
        <taxon>Bacteria</taxon>
        <taxon>Bacillati</taxon>
        <taxon>Bacillota</taxon>
        <taxon>Bacilli</taxon>
        <taxon>Bacillales</taxon>
        <taxon>Paenibacillaceae</taxon>
        <taxon>Paenibacillus</taxon>
    </lineage>
</organism>
<comment type="caution">
    <text evidence="2">The sequence shown here is derived from an EMBL/GenBank/DDBJ whole genome shotgun (WGS) entry which is preliminary data.</text>
</comment>
<evidence type="ECO:0000313" key="3">
    <source>
        <dbReference type="Proteomes" id="UP000261905"/>
    </source>
</evidence>
<dbReference type="InterPro" id="IPR014710">
    <property type="entry name" value="RmlC-like_jellyroll"/>
</dbReference>
<protein>
    <submittedName>
        <fullName evidence="2">Cupin domain-containing protein</fullName>
    </submittedName>
</protein>
<reference evidence="2 3" key="1">
    <citation type="submission" date="2018-08" db="EMBL/GenBank/DDBJ databases">
        <title>Paenibacillus sp. M4BSY-1, whole genome shotgun sequence.</title>
        <authorList>
            <person name="Tuo L."/>
        </authorList>
    </citation>
    <scope>NUCLEOTIDE SEQUENCE [LARGE SCALE GENOMIC DNA]</scope>
    <source>
        <strain evidence="2 3">M4BSY-1</strain>
    </source>
</reference>
<dbReference type="EMBL" id="QUBQ01000001">
    <property type="protein sequence ID" value="REK77874.1"/>
    <property type="molecule type" value="Genomic_DNA"/>
</dbReference>
<proteinExistence type="predicted"/>
<keyword evidence="3" id="KW-1185">Reference proteome</keyword>
<evidence type="ECO:0000313" key="2">
    <source>
        <dbReference type="EMBL" id="REK77874.1"/>
    </source>
</evidence>
<dbReference type="InterPro" id="IPR013096">
    <property type="entry name" value="Cupin_2"/>
</dbReference>
<accession>A0A371PNW2</accession>
<feature type="domain" description="Cupin type-2" evidence="1">
    <location>
        <begin position="37"/>
        <end position="96"/>
    </location>
</feature>
<dbReference type="Pfam" id="PF07883">
    <property type="entry name" value="Cupin_2"/>
    <property type="match status" value="1"/>
</dbReference>
<sequence length="173" mass="19798">MPKNRELRYPDGRTIICKAWGRDQDGEYLLVEHRMTQKGAINGPHWHPVLTERFMVEQGTIHFKVDGEVMAAGPGSIVSVWPRQVHQFWKDDDELLVMRQEIRPPGNHWHMFELIHKLETEGLMNRKGLPRNPLWLGAAWASMDGYIAGPPKFVQKVLLGGLGRLAKALGYKV</sequence>
<name>A0A371PNW2_9BACL</name>
<dbReference type="OrthoDB" id="4227163at2"/>
<evidence type="ECO:0000259" key="1">
    <source>
        <dbReference type="Pfam" id="PF07883"/>
    </source>
</evidence>
<dbReference type="Proteomes" id="UP000261905">
    <property type="component" value="Unassembled WGS sequence"/>
</dbReference>
<dbReference type="SUPFAM" id="SSF51182">
    <property type="entry name" value="RmlC-like cupins"/>
    <property type="match status" value="1"/>
</dbReference>
<dbReference type="Gene3D" id="2.60.120.10">
    <property type="entry name" value="Jelly Rolls"/>
    <property type="match status" value="1"/>
</dbReference>
<dbReference type="InterPro" id="IPR011051">
    <property type="entry name" value="RmlC_Cupin_sf"/>
</dbReference>
<dbReference type="AlphaFoldDB" id="A0A371PNW2"/>